<dbReference type="Gene3D" id="3.40.50.1820">
    <property type="entry name" value="alpha/beta hydrolase"/>
    <property type="match status" value="2"/>
</dbReference>
<dbReference type="InterPro" id="IPR029058">
    <property type="entry name" value="AB_hydrolase_fold"/>
</dbReference>
<dbReference type="EMBL" id="CP133548">
    <property type="protein sequence ID" value="WMS86183.1"/>
    <property type="molecule type" value="Genomic_DNA"/>
</dbReference>
<dbReference type="Pfam" id="PF12146">
    <property type="entry name" value="Hydrolase_4"/>
    <property type="match status" value="1"/>
</dbReference>
<feature type="domain" description="Serine aminopeptidase S33" evidence="1">
    <location>
        <begin position="53"/>
        <end position="156"/>
    </location>
</feature>
<dbReference type="PANTHER" id="PTHR42886:SF29">
    <property type="entry name" value="PUMMELIG, ISOFORM A"/>
    <property type="match status" value="1"/>
</dbReference>
<accession>A0AA51X5N5</accession>
<dbReference type="Proteomes" id="UP001239782">
    <property type="component" value="Chromosome"/>
</dbReference>
<name>A0AA51X5N5_9GAMM</name>
<dbReference type="RefSeq" id="WP_309201335.1">
    <property type="nucleotide sequence ID" value="NZ_CP133548.1"/>
</dbReference>
<gene>
    <name evidence="2" type="ORF">Q9312_13235</name>
</gene>
<dbReference type="AlphaFoldDB" id="A0AA51X5N5"/>
<proteinExistence type="predicted"/>
<dbReference type="PANTHER" id="PTHR42886">
    <property type="entry name" value="RE40534P-RELATED"/>
    <property type="match status" value="1"/>
</dbReference>
<dbReference type="InterPro" id="IPR022742">
    <property type="entry name" value="Hydrolase_4"/>
</dbReference>
<sequence length="607" mass="68801">MEDNSIHQRTSTYFGSEQRPLFGWLHTPKSEHKKDTCVVICYPLALEYMSAYRSMRYLAEHLASEGFPTLRFDYFGTGDSGGYTEDDATIDYAIESIKDAVSYAKQMSGCEKVALIGLRLGATFASLYAENNPVDDLILWAPVESGKRYLREIKALQMSSATKESSHSNFLEAAGMVYWPNTQQQLATINLLNCKPSAKNVLIIPKDDLPENHKLINAWQSLDLQKIEQHSWPGSSGMLLLAEDTIVPVETFKNIKNALLATSNECLNDKAQETISTQSLICPISYNDFKASVSDNAIVESAHFYDDNQQCFGILSEQNNSERNNDSERNSELPCLIIVNSGAIHRVGSNRMHVLLARQLASYGFSSFRIDIPGLGDSLSELPELENQEHIEGSEHFIAQAVNYLKRHRNYGQFAIMGLSSGAFYSYNSVLRLNDLPIIDGLIVNPEQFYSSQGHEKNNDLARQQSGWMYYRSQIANPEKWKKFISGKVNYRYLFSILTSKISNIFHRQKNKLKKSTNTSDISNELSSDLYFITQQNKRLTFVISENDPANLIINTLAPNAMRKLLDQGKVEKHLIANADHTFSRYRPMVDMIQTVIRHMQTQYGYK</sequence>
<protein>
    <submittedName>
        <fullName evidence="2">Alpha/beta hydrolase</fullName>
    </submittedName>
</protein>
<dbReference type="KEGG" id="plei:Q9312_13235"/>
<dbReference type="SUPFAM" id="SSF53474">
    <property type="entry name" value="alpha/beta-Hydrolases"/>
    <property type="match status" value="2"/>
</dbReference>
<keyword evidence="2" id="KW-0378">Hydrolase</keyword>
<dbReference type="GO" id="GO:0016787">
    <property type="term" value="F:hydrolase activity"/>
    <property type="evidence" value="ECO:0007669"/>
    <property type="project" value="UniProtKB-KW"/>
</dbReference>
<reference evidence="2 3" key="1">
    <citation type="submission" date="2023-08" db="EMBL/GenBank/DDBJ databases">
        <title>Pleionea litopenaei sp. nov., isolated from stomach of juvenile Litopenaeus vannamei.</title>
        <authorList>
            <person name="Rho A.M."/>
            <person name="Hwang C.Y."/>
        </authorList>
    </citation>
    <scope>NUCLEOTIDE SEQUENCE [LARGE SCALE GENOMIC DNA]</scope>
    <source>
        <strain evidence="2 3">HL-JVS1</strain>
    </source>
</reference>
<evidence type="ECO:0000313" key="3">
    <source>
        <dbReference type="Proteomes" id="UP001239782"/>
    </source>
</evidence>
<evidence type="ECO:0000259" key="1">
    <source>
        <dbReference type="Pfam" id="PF12146"/>
    </source>
</evidence>
<evidence type="ECO:0000313" key="2">
    <source>
        <dbReference type="EMBL" id="WMS86183.1"/>
    </source>
</evidence>
<keyword evidence="3" id="KW-1185">Reference proteome</keyword>
<organism evidence="2 3">
    <name type="scientific">Pleionea litopenaei</name>
    <dbReference type="NCBI Taxonomy" id="3070815"/>
    <lineage>
        <taxon>Bacteria</taxon>
        <taxon>Pseudomonadati</taxon>
        <taxon>Pseudomonadota</taxon>
        <taxon>Gammaproteobacteria</taxon>
        <taxon>Oceanospirillales</taxon>
        <taxon>Pleioneaceae</taxon>
        <taxon>Pleionea</taxon>
    </lineage>
</organism>